<keyword evidence="2" id="KW-1185">Reference proteome</keyword>
<organism evidence="1 2">
    <name type="scientific">Rudaeicoccus suwonensis</name>
    <dbReference type="NCBI Taxonomy" id="657409"/>
    <lineage>
        <taxon>Bacteria</taxon>
        <taxon>Bacillati</taxon>
        <taxon>Actinomycetota</taxon>
        <taxon>Actinomycetes</taxon>
        <taxon>Micrococcales</taxon>
        <taxon>Dermacoccaceae</taxon>
        <taxon>Rudaeicoccus</taxon>
    </lineage>
</organism>
<reference evidence="1 2" key="1">
    <citation type="submission" date="2019-06" db="EMBL/GenBank/DDBJ databases">
        <title>Sequencing the genomes of 1000 actinobacteria strains.</title>
        <authorList>
            <person name="Klenk H.-P."/>
        </authorList>
    </citation>
    <scope>NUCLEOTIDE SEQUENCE [LARGE SCALE GENOMIC DNA]</scope>
    <source>
        <strain evidence="1 2">DSM 19560</strain>
    </source>
</reference>
<dbReference type="EMBL" id="VIVQ01000006">
    <property type="protein sequence ID" value="TWE07324.1"/>
    <property type="molecule type" value="Genomic_DNA"/>
</dbReference>
<proteinExistence type="predicted"/>
<evidence type="ECO:0000313" key="1">
    <source>
        <dbReference type="EMBL" id="TWE07324.1"/>
    </source>
</evidence>
<dbReference type="RefSeq" id="WP_145230806.1">
    <property type="nucleotide sequence ID" value="NZ_VIVQ01000006.1"/>
</dbReference>
<dbReference type="AlphaFoldDB" id="A0A561DVF3"/>
<comment type="caution">
    <text evidence="1">The sequence shown here is derived from an EMBL/GenBank/DDBJ whole genome shotgun (WGS) entry which is preliminary data.</text>
</comment>
<protein>
    <submittedName>
        <fullName evidence="1">Uncharacterized protein</fullName>
    </submittedName>
</protein>
<dbReference type="Proteomes" id="UP000318297">
    <property type="component" value="Unassembled WGS sequence"/>
</dbReference>
<accession>A0A561DVF3</accession>
<evidence type="ECO:0000313" key="2">
    <source>
        <dbReference type="Proteomes" id="UP000318297"/>
    </source>
</evidence>
<sequence length="207" mass="21694">MITISRQRSGYASEVNRMPGHQIRQLIVSFVALVCGSALAGCGTSSDVTTKPVLVASSINHGYRVEVAAWVEAGSLCAAWDSAPSSSRPFTALEIENDQNSYAGCAFADAHNAAYLDMANGSGDTPSDVMPVYFGPLPPSAVAVKIGAKIIRATAVSKSVFGGKIVKYWTYSPASPSEDLQFPSTNPLVPINAKGQSVPYAKAYSSP</sequence>
<name>A0A561DVF3_9MICO</name>
<gene>
    <name evidence="1" type="ORF">BKA23_3507</name>
</gene>